<sequence>MNLINHSLHLEVAPLPDPPTPTFSCLFTSPSLPLTHPPVYLQSRSCPSDEISLTSRADIFRPLFCCSGWHRWAPIPPTWPSYKAALAAKSGPTHPGNWGAGTGLTVLCCTCFTLAPDPPALPAILLPRRAPLPSPSPHASRKTRKIH</sequence>
<evidence type="ECO:0000313" key="2">
    <source>
        <dbReference type="Proteomes" id="UP001346869"/>
    </source>
</evidence>
<accession>A0AAN7XVF9</accession>
<dbReference type="AlphaFoldDB" id="A0AAN7XVF9"/>
<gene>
    <name evidence="1" type="ORF">PBY51_003632</name>
</gene>
<name>A0AAN7XVF9_ELEMC</name>
<reference evidence="1 2" key="2">
    <citation type="journal article" date="2023" name="Mol. Biol. Evol.">
        <title>Genomics of Secondarily Temperate Adaptation in the Only Non-Antarctic Icefish.</title>
        <authorList>
            <person name="Rivera-Colon A.G."/>
            <person name="Rayamajhi N."/>
            <person name="Minhas B.F."/>
            <person name="Madrigal G."/>
            <person name="Bilyk K.T."/>
            <person name="Yoon V."/>
            <person name="Hune M."/>
            <person name="Gregory S."/>
            <person name="Cheng C.H.C."/>
            <person name="Catchen J.M."/>
        </authorList>
    </citation>
    <scope>NUCLEOTIDE SEQUENCE [LARGE SCALE GENOMIC DNA]</scope>
    <source>
        <strain evidence="1">JMC-PN-2008</strain>
    </source>
</reference>
<dbReference type="EMBL" id="JAUZQC010000005">
    <property type="protein sequence ID" value="KAK5870708.1"/>
    <property type="molecule type" value="Genomic_DNA"/>
</dbReference>
<organism evidence="1 2">
    <name type="scientific">Eleginops maclovinus</name>
    <name type="common">Patagonian blennie</name>
    <name type="synonym">Eleginus maclovinus</name>
    <dbReference type="NCBI Taxonomy" id="56733"/>
    <lineage>
        <taxon>Eukaryota</taxon>
        <taxon>Metazoa</taxon>
        <taxon>Chordata</taxon>
        <taxon>Craniata</taxon>
        <taxon>Vertebrata</taxon>
        <taxon>Euteleostomi</taxon>
        <taxon>Actinopterygii</taxon>
        <taxon>Neopterygii</taxon>
        <taxon>Teleostei</taxon>
        <taxon>Neoteleostei</taxon>
        <taxon>Acanthomorphata</taxon>
        <taxon>Eupercaria</taxon>
        <taxon>Perciformes</taxon>
        <taxon>Notothenioidei</taxon>
        <taxon>Eleginopidae</taxon>
        <taxon>Eleginops</taxon>
    </lineage>
</organism>
<keyword evidence="2" id="KW-1185">Reference proteome</keyword>
<reference evidence="1 2" key="1">
    <citation type="journal article" date="2023" name="Genes (Basel)">
        <title>Chromosome-Level Genome Assembly and Circadian Gene Repertoire of the Patagonia Blennie Eleginops maclovinus-The Closest Ancestral Proxy of Antarctic Cryonotothenioids.</title>
        <authorList>
            <person name="Cheng C.C."/>
            <person name="Rivera-Colon A.G."/>
            <person name="Minhas B.F."/>
            <person name="Wilson L."/>
            <person name="Rayamajhi N."/>
            <person name="Vargas-Chacoff L."/>
            <person name="Catchen J.M."/>
        </authorList>
    </citation>
    <scope>NUCLEOTIDE SEQUENCE [LARGE SCALE GENOMIC DNA]</scope>
    <source>
        <strain evidence="1">JMC-PN-2008</strain>
    </source>
</reference>
<dbReference type="Proteomes" id="UP001346869">
    <property type="component" value="Unassembled WGS sequence"/>
</dbReference>
<evidence type="ECO:0000313" key="1">
    <source>
        <dbReference type="EMBL" id="KAK5870708.1"/>
    </source>
</evidence>
<proteinExistence type="predicted"/>
<comment type="caution">
    <text evidence="1">The sequence shown here is derived from an EMBL/GenBank/DDBJ whole genome shotgun (WGS) entry which is preliminary data.</text>
</comment>
<protein>
    <submittedName>
        <fullName evidence="1">Uncharacterized protein</fullName>
    </submittedName>
</protein>